<dbReference type="AlphaFoldDB" id="A0A0A9EKW4"/>
<feature type="compositionally biased region" description="Polar residues" evidence="1">
    <location>
        <begin position="1"/>
        <end position="14"/>
    </location>
</feature>
<reference evidence="2" key="1">
    <citation type="submission" date="2014-09" db="EMBL/GenBank/DDBJ databases">
        <authorList>
            <person name="Magalhaes I.L.F."/>
            <person name="Oliveira U."/>
            <person name="Santos F.R."/>
            <person name="Vidigal T.H.D.A."/>
            <person name="Brescovit A.D."/>
            <person name="Santos A.J."/>
        </authorList>
    </citation>
    <scope>NUCLEOTIDE SEQUENCE</scope>
    <source>
        <tissue evidence="2">Shoot tissue taken approximately 20 cm above the soil surface</tissue>
    </source>
</reference>
<accession>A0A0A9EKW4</accession>
<evidence type="ECO:0000313" key="2">
    <source>
        <dbReference type="EMBL" id="JAD96672.1"/>
    </source>
</evidence>
<dbReference type="EMBL" id="GBRH01201223">
    <property type="protein sequence ID" value="JAD96672.1"/>
    <property type="molecule type" value="Transcribed_RNA"/>
</dbReference>
<evidence type="ECO:0000256" key="1">
    <source>
        <dbReference type="SAM" id="MobiDB-lite"/>
    </source>
</evidence>
<feature type="region of interest" description="Disordered" evidence="1">
    <location>
        <begin position="1"/>
        <end position="30"/>
    </location>
</feature>
<protein>
    <submittedName>
        <fullName evidence="2">Uncharacterized protein</fullName>
    </submittedName>
</protein>
<sequence>MSHSGRGSMTNSWSRPGHCLQPWTSASGSPSYTLCVITSIKLP</sequence>
<name>A0A0A9EKW4_ARUDO</name>
<organism evidence="2">
    <name type="scientific">Arundo donax</name>
    <name type="common">Giant reed</name>
    <name type="synonym">Donax arundinaceus</name>
    <dbReference type="NCBI Taxonomy" id="35708"/>
    <lineage>
        <taxon>Eukaryota</taxon>
        <taxon>Viridiplantae</taxon>
        <taxon>Streptophyta</taxon>
        <taxon>Embryophyta</taxon>
        <taxon>Tracheophyta</taxon>
        <taxon>Spermatophyta</taxon>
        <taxon>Magnoliopsida</taxon>
        <taxon>Liliopsida</taxon>
        <taxon>Poales</taxon>
        <taxon>Poaceae</taxon>
        <taxon>PACMAD clade</taxon>
        <taxon>Arundinoideae</taxon>
        <taxon>Arundineae</taxon>
        <taxon>Arundo</taxon>
    </lineage>
</organism>
<proteinExistence type="predicted"/>
<reference evidence="2" key="2">
    <citation type="journal article" date="2015" name="Data Brief">
        <title>Shoot transcriptome of the giant reed, Arundo donax.</title>
        <authorList>
            <person name="Barrero R.A."/>
            <person name="Guerrero F.D."/>
            <person name="Moolhuijzen P."/>
            <person name="Goolsby J.A."/>
            <person name="Tidwell J."/>
            <person name="Bellgard S.E."/>
            <person name="Bellgard M.I."/>
        </authorList>
    </citation>
    <scope>NUCLEOTIDE SEQUENCE</scope>
    <source>
        <tissue evidence="2">Shoot tissue taken approximately 20 cm above the soil surface</tissue>
    </source>
</reference>